<evidence type="ECO:0000313" key="9">
    <source>
        <dbReference type="Proteomes" id="UP000838878"/>
    </source>
</evidence>
<dbReference type="Proteomes" id="UP000838878">
    <property type="component" value="Chromosome 9"/>
</dbReference>
<keyword evidence="9" id="KW-1185">Reference proteome</keyword>
<comment type="similarity">
    <text evidence="1">Belongs to the peptidase S1 family.</text>
</comment>
<dbReference type="GO" id="GO:0006508">
    <property type="term" value="P:proteolysis"/>
    <property type="evidence" value="ECO:0007669"/>
    <property type="project" value="UniProtKB-KW"/>
</dbReference>
<proteinExistence type="inferred from homology"/>
<evidence type="ECO:0000256" key="1">
    <source>
        <dbReference type="ARBA" id="ARBA00007664"/>
    </source>
</evidence>
<dbReference type="InterPro" id="IPR001254">
    <property type="entry name" value="Trypsin_dom"/>
</dbReference>
<reference evidence="8" key="1">
    <citation type="submission" date="2021-12" db="EMBL/GenBank/DDBJ databases">
        <authorList>
            <person name="Martin H S."/>
        </authorList>
    </citation>
    <scope>NUCLEOTIDE SEQUENCE</scope>
</reference>
<dbReference type="SUPFAM" id="SSF50494">
    <property type="entry name" value="Trypsin-like serine proteases"/>
    <property type="match status" value="1"/>
</dbReference>
<dbReference type="AlphaFoldDB" id="A0A8J9YK50"/>
<feature type="non-terminal residue" evidence="8">
    <location>
        <position position="261"/>
    </location>
</feature>
<dbReference type="InterPro" id="IPR009003">
    <property type="entry name" value="Peptidase_S1_PA"/>
</dbReference>
<dbReference type="CDD" id="cd00190">
    <property type="entry name" value="Tryp_SPc"/>
    <property type="match status" value="1"/>
</dbReference>
<name>A0A8J9YK50_9NEOP</name>
<organism evidence="8 9">
    <name type="scientific">Brenthis ino</name>
    <name type="common">lesser marbled fritillary</name>
    <dbReference type="NCBI Taxonomy" id="405034"/>
    <lineage>
        <taxon>Eukaryota</taxon>
        <taxon>Metazoa</taxon>
        <taxon>Ecdysozoa</taxon>
        <taxon>Arthropoda</taxon>
        <taxon>Hexapoda</taxon>
        <taxon>Insecta</taxon>
        <taxon>Pterygota</taxon>
        <taxon>Neoptera</taxon>
        <taxon>Endopterygota</taxon>
        <taxon>Lepidoptera</taxon>
        <taxon>Glossata</taxon>
        <taxon>Ditrysia</taxon>
        <taxon>Papilionoidea</taxon>
        <taxon>Nymphalidae</taxon>
        <taxon>Heliconiinae</taxon>
        <taxon>Argynnini</taxon>
        <taxon>Brenthis</taxon>
    </lineage>
</organism>
<accession>A0A8J9YK50</accession>
<feature type="domain" description="Peptidase S1" evidence="7">
    <location>
        <begin position="24"/>
        <end position="261"/>
    </location>
</feature>
<evidence type="ECO:0000256" key="3">
    <source>
        <dbReference type="ARBA" id="ARBA00022801"/>
    </source>
</evidence>
<keyword evidence="2" id="KW-0645">Protease</keyword>
<keyword evidence="5" id="KW-1015">Disulfide bond</keyword>
<evidence type="ECO:0000256" key="6">
    <source>
        <dbReference type="SAM" id="SignalP"/>
    </source>
</evidence>
<evidence type="ECO:0000259" key="7">
    <source>
        <dbReference type="PROSITE" id="PS50240"/>
    </source>
</evidence>
<dbReference type="PANTHER" id="PTHR24276">
    <property type="entry name" value="POLYSERASE-RELATED"/>
    <property type="match status" value="1"/>
</dbReference>
<dbReference type="InterPro" id="IPR033116">
    <property type="entry name" value="TRYPSIN_SER"/>
</dbReference>
<dbReference type="InterPro" id="IPR043504">
    <property type="entry name" value="Peptidase_S1_PA_chymotrypsin"/>
</dbReference>
<dbReference type="Pfam" id="PF00089">
    <property type="entry name" value="Trypsin"/>
    <property type="match status" value="1"/>
</dbReference>
<evidence type="ECO:0000313" key="8">
    <source>
        <dbReference type="EMBL" id="CAH0730781.1"/>
    </source>
</evidence>
<keyword evidence="6" id="KW-0732">Signal</keyword>
<dbReference type="PROSITE" id="PS50240">
    <property type="entry name" value="TRYPSIN_DOM"/>
    <property type="match status" value="1"/>
</dbReference>
<evidence type="ECO:0000256" key="5">
    <source>
        <dbReference type="ARBA" id="ARBA00023157"/>
    </source>
</evidence>
<dbReference type="EMBL" id="OV170229">
    <property type="protein sequence ID" value="CAH0730781.1"/>
    <property type="molecule type" value="Genomic_DNA"/>
</dbReference>
<feature type="chain" id="PRO_5035434123" description="Peptidase S1 domain-containing protein" evidence="6">
    <location>
        <begin position="21"/>
        <end position="261"/>
    </location>
</feature>
<dbReference type="PRINTS" id="PR00722">
    <property type="entry name" value="CHYMOTRYPSIN"/>
</dbReference>
<evidence type="ECO:0000256" key="4">
    <source>
        <dbReference type="ARBA" id="ARBA00022825"/>
    </source>
</evidence>
<dbReference type="SMART" id="SM00020">
    <property type="entry name" value="Tryp_SPc"/>
    <property type="match status" value="1"/>
</dbReference>
<keyword evidence="4" id="KW-0720">Serine protease</keyword>
<protein>
    <recommendedName>
        <fullName evidence="7">Peptidase S1 domain-containing protein</fullName>
    </recommendedName>
</protein>
<feature type="signal peptide" evidence="6">
    <location>
        <begin position="1"/>
        <end position="20"/>
    </location>
</feature>
<dbReference type="GO" id="GO:0004252">
    <property type="term" value="F:serine-type endopeptidase activity"/>
    <property type="evidence" value="ECO:0007669"/>
    <property type="project" value="InterPro"/>
</dbReference>
<dbReference type="OrthoDB" id="546450at2759"/>
<gene>
    <name evidence="8" type="ORF">BINO364_LOCUS15720</name>
</gene>
<dbReference type="InterPro" id="IPR001314">
    <property type="entry name" value="Peptidase_S1A"/>
</dbReference>
<sequence length="261" mass="27504">MASFWILALALFAGAQSASASSRIVGGNPTRVEDYPSIVQVEFQNIFSQIWSQSCAGSVLTRSYVLSAAQCFSGSYYSPELRRIRAGSSTRNVGGVIADVQVAFNHESFGSLGSEGDLSVVRLTTPLIYTPVVQQASIIRQGTHIPDNLPVTYAGWGFTTASGNPSSVLLVTSVFTVNNTVCAERYASLPEEIPVTKNMICAGLLDIGGRDACFGDSGGPLYYNNVVIGVISSGIGCGNATYPAISTSVASYTNWIQSIAV</sequence>
<dbReference type="Gene3D" id="2.40.10.10">
    <property type="entry name" value="Trypsin-like serine proteases"/>
    <property type="match status" value="1"/>
</dbReference>
<dbReference type="InterPro" id="IPR050430">
    <property type="entry name" value="Peptidase_S1"/>
</dbReference>
<dbReference type="PROSITE" id="PS00135">
    <property type="entry name" value="TRYPSIN_SER"/>
    <property type="match status" value="1"/>
</dbReference>
<keyword evidence="3" id="KW-0378">Hydrolase</keyword>
<evidence type="ECO:0000256" key="2">
    <source>
        <dbReference type="ARBA" id="ARBA00022670"/>
    </source>
</evidence>
<dbReference type="PANTHER" id="PTHR24276:SF91">
    <property type="entry name" value="AT26814P-RELATED"/>
    <property type="match status" value="1"/>
</dbReference>